<organism evidence="2 3">
    <name type="scientific">Conyzicola nivalis</name>
    <dbReference type="NCBI Taxonomy" id="1477021"/>
    <lineage>
        <taxon>Bacteria</taxon>
        <taxon>Bacillati</taxon>
        <taxon>Actinomycetota</taxon>
        <taxon>Actinomycetes</taxon>
        <taxon>Micrococcales</taxon>
        <taxon>Microbacteriaceae</taxon>
        <taxon>Conyzicola</taxon>
    </lineage>
</organism>
<feature type="transmembrane region" description="Helical" evidence="1">
    <location>
        <begin position="106"/>
        <end position="131"/>
    </location>
</feature>
<keyword evidence="1" id="KW-1133">Transmembrane helix</keyword>
<gene>
    <name evidence="2" type="ORF">ABIE21_001769</name>
</gene>
<feature type="transmembrane region" description="Helical" evidence="1">
    <location>
        <begin position="138"/>
        <end position="162"/>
    </location>
</feature>
<evidence type="ECO:0000256" key="1">
    <source>
        <dbReference type="SAM" id="Phobius"/>
    </source>
</evidence>
<dbReference type="RefSeq" id="WP_354024459.1">
    <property type="nucleotide sequence ID" value="NZ_JBEPSJ010000002.1"/>
</dbReference>
<evidence type="ECO:0000313" key="2">
    <source>
        <dbReference type="EMBL" id="MET4582259.1"/>
    </source>
</evidence>
<keyword evidence="3" id="KW-1185">Reference proteome</keyword>
<evidence type="ECO:0000313" key="3">
    <source>
        <dbReference type="Proteomes" id="UP001549257"/>
    </source>
</evidence>
<reference evidence="2 3" key="1">
    <citation type="submission" date="2024-06" db="EMBL/GenBank/DDBJ databases">
        <title>Sorghum-associated microbial communities from plants grown in Nebraska, USA.</title>
        <authorList>
            <person name="Schachtman D."/>
        </authorList>
    </citation>
    <scope>NUCLEOTIDE SEQUENCE [LARGE SCALE GENOMIC DNA]</scope>
    <source>
        <strain evidence="2 3">2857</strain>
    </source>
</reference>
<dbReference type="Proteomes" id="UP001549257">
    <property type="component" value="Unassembled WGS sequence"/>
</dbReference>
<protein>
    <submittedName>
        <fullName evidence="2">Membrane protein</fullName>
    </submittedName>
</protein>
<keyword evidence="1" id="KW-0472">Membrane</keyword>
<dbReference type="Pfam" id="PF19779">
    <property type="entry name" value="DUF6264"/>
    <property type="match status" value="1"/>
</dbReference>
<dbReference type="EMBL" id="JBEPSJ010000002">
    <property type="protein sequence ID" value="MET4582259.1"/>
    <property type="molecule type" value="Genomic_DNA"/>
</dbReference>
<accession>A0ABV2QMI9</accession>
<name>A0ABV2QMI9_9MICO</name>
<comment type="caution">
    <text evidence="2">The sequence shown here is derived from an EMBL/GenBank/DDBJ whole genome shotgun (WGS) entry which is preliminary data.</text>
</comment>
<sequence>MTEQRERPQYGEYASVDEQIAAGGHVVEPDSVPVAAPGPLAPPVASTRVPGSPPRTRAWDMPLTVTLLVLGGYSTISSIPGFLSFASTLNDLYVASGYGEYTSTALANGLGIGALVSQSLIYVVTVAIAVARLRARKLAFFIPVIGAVVSGVVIFILVLVAMTSDPALAAWVTSQS</sequence>
<dbReference type="InterPro" id="IPR046231">
    <property type="entry name" value="DUF6264"/>
</dbReference>
<proteinExistence type="predicted"/>
<keyword evidence="1" id="KW-0812">Transmembrane</keyword>
<feature type="transmembrane region" description="Helical" evidence="1">
    <location>
        <begin position="65"/>
        <end position="86"/>
    </location>
</feature>